<dbReference type="AlphaFoldDB" id="A0A1X0J836"/>
<evidence type="ECO:0000259" key="4">
    <source>
        <dbReference type="PROSITE" id="PS51118"/>
    </source>
</evidence>
<dbReference type="STRING" id="1578165.BKG68_01055"/>
<sequence length="149" mass="16195">MVGRAGHAESSCTLARPLGEIGDGWSLLIVRDAFDGLRRFGEFQKRLGLAKNILASRLSALVDNGILEIVPVGARHEYQLTAKGRGLFPVLVALRQWGDEFCFHSGEPRASLVDRETSRPLRQFELRAADGRVLGPEDTTVIGAGENGV</sequence>
<dbReference type="PROSITE" id="PS51118">
    <property type="entry name" value="HTH_HXLR"/>
    <property type="match status" value="1"/>
</dbReference>
<evidence type="ECO:0000313" key="6">
    <source>
        <dbReference type="Proteomes" id="UP000192434"/>
    </source>
</evidence>
<keyword evidence="2" id="KW-0238">DNA-binding</keyword>
<protein>
    <submittedName>
        <fullName evidence="5">Transcriptional regulator</fullName>
    </submittedName>
</protein>
<comment type="caution">
    <text evidence="5">The sequence shown here is derived from an EMBL/GenBank/DDBJ whole genome shotgun (WGS) entry which is preliminary data.</text>
</comment>
<dbReference type="GO" id="GO:0003677">
    <property type="term" value="F:DNA binding"/>
    <property type="evidence" value="ECO:0007669"/>
    <property type="project" value="UniProtKB-KW"/>
</dbReference>
<dbReference type="InterPro" id="IPR036388">
    <property type="entry name" value="WH-like_DNA-bd_sf"/>
</dbReference>
<reference evidence="5 6" key="1">
    <citation type="submission" date="2016-12" db="EMBL/GenBank/DDBJ databases">
        <title>The new phylogeny of genus Mycobacterium.</title>
        <authorList>
            <person name="Tortoli E."/>
            <person name="Trovato A."/>
            <person name="Cirillo D.M."/>
        </authorList>
    </citation>
    <scope>NUCLEOTIDE SEQUENCE [LARGE SCALE GENOMIC DNA]</scope>
    <source>
        <strain evidence="5 6">CCUG 66554</strain>
    </source>
</reference>
<dbReference type="PANTHER" id="PTHR33204">
    <property type="entry name" value="TRANSCRIPTIONAL REGULATOR, MARR FAMILY"/>
    <property type="match status" value="1"/>
</dbReference>
<accession>A0A1X0J836</accession>
<dbReference type="InterPro" id="IPR002577">
    <property type="entry name" value="HTH_HxlR"/>
</dbReference>
<evidence type="ECO:0000256" key="2">
    <source>
        <dbReference type="ARBA" id="ARBA00023125"/>
    </source>
</evidence>
<dbReference type="RefSeq" id="WP_083014942.1">
    <property type="nucleotide sequence ID" value="NZ_MVII01000010.1"/>
</dbReference>
<feature type="domain" description="HTH hxlR-type" evidence="4">
    <location>
        <begin position="12"/>
        <end position="106"/>
    </location>
</feature>
<dbReference type="Pfam" id="PF01638">
    <property type="entry name" value="HxlR"/>
    <property type="match status" value="1"/>
</dbReference>
<evidence type="ECO:0000256" key="1">
    <source>
        <dbReference type="ARBA" id="ARBA00023015"/>
    </source>
</evidence>
<dbReference type="Proteomes" id="UP000192434">
    <property type="component" value="Unassembled WGS sequence"/>
</dbReference>
<gene>
    <name evidence="5" type="ORF">BST43_09650</name>
</gene>
<dbReference type="SUPFAM" id="SSF46785">
    <property type="entry name" value="Winged helix' DNA-binding domain"/>
    <property type="match status" value="1"/>
</dbReference>
<keyword evidence="1" id="KW-0805">Transcription regulation</keyword>
<keyword evidence="3" id="KW-0804">Transcription</keyword>
<organism evidence="5 6">
    <name type="scientific">Mycobacteroides saopaulense</name>
    <dbReference type="NCBI Taxonomy" id="1578165"/>
    <lineage>
        <taxon>Bacteria</taxon>
        <taxon>Bacillati</taxon>
        <taxon>Actinomycetota</taxon>
        <taxon>Actinomycetes</taxon>
        <taxon>Mycobacteriales</taxon>
        <taxon>Mycobacteriaceae</taxon>
        <taxon>Mycobacteroides</taxon>
    </lineage>
</organism>
<dbReference type="CDD" id="cd06464">
    <property type="entry name" value="ACD_sHsps-like"/>
    <property type="match status" value="1"/>
</dbReference>
<dbReference type="EMBL" id="MVII01000010">
    <property type="protein sequence ID" value="ORB58656.1"/>
    <property type="molecule type" value="Genomic_DNA"/>
</dbReference>
<proteinExistence type="predicted"/>
<dbReference type="OrthoDB" id="5183359at2"/>
<dbReference type="Gene3D" id="1.10.10.10">
    <property type="entry name" value="Winged helix-like DNA-binding domain superfamily/Winged helix DNA-binding domain"/>
    <property type="match status" value="1"/>
</dbReference>
<evidence type="ECO:0000256" key="3">
    <source>
        <dbReference type="ARBA" id="ARBA00023163"/>
    </source>
</evidence>
<name>A0A1X0J836_9MYCO</name>
<dbReference type="InterPro" id="IPR036390">
    <property type="entry name" value="WH_DNA-bd_sf"/>
</dbReference>
<evidence type="ECO:0000313" key="5">
    <source>
        <dbReference type="EMBL" id="ORB58656.1"/>
    </source>
</evidence>
<dbReference type="PANTHER" id="PTHR33204:SF18">
    <property type="entry name" value="TRANSCRIPTIONAL REGULATORY PROTEIN"/>
    <property type="match status" value="1"/>
</dbReference>